<dbReference type="InterPro" id="IPR014044">
    <property type="entry name" value="CAP_dom"/>
</dbReference>
<dbReference type="InterPro" id="IPR001283">
    <property type="entry name" value="CRISP-related"/>
</dbReference>
<dbReference type="KEGG" id="muo:115464776"/>
<evidence type="ECO:0000259" key="3">
    <source>
        <dbReference type="SMART" id="SM00198"/>
    </source>
</evidence>
<dbReference type="CDD" id="cd05383">
    <property type="entry name" value="CAP_CRISP"/>
    <property type="match status" value="1"/>
</dbReference>
<reference evidence="5" key="1">
    <citation type="submission" date="2025-08" db="UniProtKB">
        <authorList>
            <consortium name="RefSeq"/>
        </authorList>
    </citation>
    <scope>IDENTIFICATION</scope>
</reference>
<comment type="similarity">
    <text evidence="1">Belongs to the CRISP family.</text>
</comment>
<feature type="domain" description="SCP" evidence="3">
    <location>
        <begin position="84"/>
        <end position="226"/>
    </location>
</feature>
<dbReference type="GeneID" id="115464776"/>
<evidence type="ECO:0000256" key="2">
    <source>
        <dbReference type="ARBA" id="ARBA00023157"/>
    </source>
</evidence>
<dbReference type="AlphaFoldDB" id="A0A6P7XK36"/>
<name>A0A6P7XK36_9AMPH</name>
<keyword evidence="4" id="KW-1185">Reference proteome</keyword>
<dbReference type="SMART" id="SM00198">
    <property type="entry name" value="SCP"/>
    <property type="match status" value="1"/>
</dbReference>
<protein>
    <submittedName>
        <fullName evidence="5">Cysteine-rich venom protein TEL1-like</fullName>
    </submittedName>
</protein>
<evidence type="ECO:0000313" key="4">
    <source>
        <dbReference type="Proteomes" id="UP000515156"/>
    </source>
</evidence>
<dbReference type="PROSITE" id="PS01009">
    <property type="entry name" value="CRISP_1"/>
    <property type="match status" value="1"/>
</dbReference>
<evidence type="ECO:0000256" key="1">
    <source>
        <dbReference type="ARBA" id="ARBA00009923"/>
    </source>
</evidence>
<dbReference type="GO" id="GO:0005576">
    <property type="term" value="C:extracellular region"/>
    <property type="evidence" value="ECO:0007669"/>
    <property type="project" value="InterPro"/>
</dbReference>
<keyword evidence="2" id="KW-1015">Disulfide bond</keyword>
<proteinExistence type="inferred from homology"/>
<dbReference type="OrthoDB" id="737510at2759"/>
<gene>
    <name evidence="5" type="primary">LOC115464776</name>
</gene>
<dbReference type="PRINTS" id="PR00837">
    <property type="entry name" value="V5TPXLIKE"/>
</dbReference>
<organism evidence="4 5">
    <name type="scientific">Microcaecilia unicolor</name>
    <dbReference type="NCBI Taxonomy" id="1415580"/>
    <lineage>
        <taxon>Eukaryota</taxon>
        <taxon>Metazoa</taxon>
        <taxon>Chordata</taxon>
        <taxon>Craniata</taxon>
        <taxon>Vertebrata</taxon>
        <taxon>Euteleostomi</taxon>
        <taxon>Amphibia</taxon>
        <taxon>Gymnophiona</taxon>
        <taxon>Siphonopidae</taxon>
        <taxon>Microcaecilia</taxon>
    </lineage>
</organism>
<dbReference type="FunFam" id="3.40.33.10:FF:000005">
    <property type="entry name" value="Cysteine-rich secretory protein 2"/>
    <property type="match status" value="1"/>
</dbReference>
<dbReference type="SUPFAM" id="SSF55797">
    <property type="entry name" value="PR-1-like"/>
    <property type="match status" value="1"/>
</dbReference>
<sequence>MLEQIQEFILFQKSTGLSQKNILKNLSKEKKREKIGWQFLQIAGSSNSIQMAMLIFTVCFAAMLHQTAGQDASPFSSLSTSLTENQNAVVDEHNSLRRQVSPTASNMRKMRWNATIAANAQRWADTCAEAHSQRSDRQINGLICGENLYMSSTPNSWSMATQVWYAEDKDFVYGEGPKTEGAVTGHYTQVVWDHSYELGCAIAYCPDATYQGFYVCQYFEAGNYLNRINTPYKEGIPCGDCPDDCDYGLCTTATLA</sequence>
<dbReference type="Gene3D" id="3.40.33.10">
    <property type="entry name" value="CAP"/>
    <property type="match status" value="1"/>
</dbReference>
<dbReference type="Proteomes" id="UP000515156">
    <property type="component" value="Chromosome 3"/>
</dbReference>
<dbReference type="InterPro" id="IPR034117">
    <property type="entry name" value="SCP_CRISP"/>
</dbReference>
<dbReference type="InterPro" id="IPR035940">
    <property type="entry name" value="CAP_sf"/>
</dbReference>
<dbReference type="InterPro" id="IPR018244">
    <property type="entry name" value="Allrgn_V5/Tpx1_CS"/>
</dbReference>
<dbReference type="RefSeq" id="XP_030050990.1">
    <property type="nucleotide sequence ID" value="XM_030195130.1"/>
</dbReference>
<dbReference type="Pfam" id="PF00188">
    <property type="entry name" value="CAP"/>
    <property type="match status" value="1"/>
</dbReference>
<evidence type="ECO:0000313" key="5">
    <source>
        <dbReference type="RefSeq" id="XP_030050990.1"/>
    </source>
</evidence>
<dbReference type="PANTHER" id="PTHR10334">
    <property type="entry name" value="CYSTEINE-RICH SECRETORY PROTEIN-RELATED"/>
    <property type="match status" value="1"/>
</dbReference>
<dbReference type="InParanoid" id="A0A6P7XK36"/>
<accession>A0A6P7XK36</accession>